<dbReference type="EMBL" id="JAHMHQ010000013">
    <property type="protein sequence ID" value="KAK1634985.1"/>
    <property type="molecule type" value="Genomic_DNA"/>
</dbReference>
<dbReference type="Proteomes" id="UP001243989">
    <property type="component" value="Unassembled WGS sequence"/>
</dbReference>
<keyword evidence="2" id="KW-1185">Reference proteome</keyword>
<dbReference type="AlphaFoldDB" id="A0AAI9ZN12"/>
<comment type="caution">
    <text evidence="1">The sequence shown here is derived from an EMBL/GenBank/DDBJ whole genome shotgun (WGS) entry which is preliminary data.</text>
</comment>
<evidence type="ECO:0000313" key="2">
    <source>
        <dbReference type="Proteomes" id="UP001243989"/>
    </source>
</evidence>
<dbReference type="GeneID" id="85476158"/>
<sequence>MKESYWEPEETEYLYESRYPFDYANCQPRSIYESCSAWSPMAGLIRELSNLTDIFYACNTRFPPLLLDTLKKFHPACRIHILPFNLRSLQTLRSDKYQLDLVQSPSLYSIRCSFRCPFSVDYTAPNRLNTAAIRTLTSMAPRLKEVYVAYAHGHVLYELDKAAWKGAEDLEQCFPQHRASLRTFHLGWHPGTFIEDGLLRDWSRFVDFDALRVLRLPAPLRPKGLELLGAYSFPFLKNLVINIDVAYGRDEPGYEREKTFSRFIDRLKKLCTLEVIGWDDFYLGKHLFNPSCGFALRTLDLQGHVGHPVWPLPNPFNARLIALTVQRWPLLENLAIRVRRSK</sequence>
<reference evidence="1" key="1">
    <citation type="submission" date="2021-06" db="EMBL/GenBank/DDBJ databases">
        <title>Comparative genomics, transcriptomics and evolutionary studies reveal genomic signatures of adaptation to plant cell wall in hemibiotrophic fungi.</title>
        <authorList>
            <consortium name="DOE Joint Genome Institute"/>
            <person name="Baroncelli R."/>
            <person name="Diaz J.F."/>
            <person name="Benocci T."/>
            <person name="Peng M."/>
            <person name="Battaglia E."/>
            <person name="Haridas S."/>
            <person name="Andreopoulos W."/>
            <person name="Labutti K."/>
            <person name="Pangilinan J."/>
            <person name="Floch G.L."/>
            <person name="Makela M.R."/>
            <person name="Henrissat B."/>
            <person name="Grigoriev I.V."/>
            <person name="Crouch J.A."/>
            <person name="De Vries R.P."/>
            <person name="Sukno S.A."/>
            <person name="Thon M.R."/>
        </authorList>
    </citation>
    <scope>NUCLEOTIDE SEQUENCE</scope>
    <source>
        <strain evidence="1">CBS 102054</strain>
    </source>
</reference>
<accession>A0AAI9ZN12</accession>
<dbReference type="RefSeq" id="XP_060443592.1">
    <property type="nucleotide sequence ID" value="XM_060591296.1"/>
</dbReference>
<protein>
    <submittedName>
        <fullName evidence="1">Uncharacterized protein</fullName>
    </submittedName>
</protein>
<gene>
    <name evidence="1" type="ORF">BDP81DRAFT_43817</name>
</gene>
<proteinExistence type="predicted"/>
<evidence type="ECO:0000313" key="1">
    <source>
        <dbReference type="EMBL" id="KAK1634985.1"/>
    </source>
</evidence>
<organism evidence="1 2">
    <name type="scientific">Colletotrichum phormii</name>
    <dbReference type="NCBI Taxonomy" id="359342"/>
    <lineage>
        <taxon>Eukaryota</taxon>
        <taxon>Fungi</taxon>
        <taxon>Dikarya</taxon>
        <taxon>Ascomycota</taxon>
        <taxon>Pezizomycotina</taxon>
        <taxon>Sordariomycetes</taxon>
        <taxon>Hypocreomycetidae</taxon>
        <taxon>Glomerellales</taxon>
        <taxon>Glomerellaceae</taxon>
        <taxon>Colletotrichum</taxon>
        <taxon>Colletotrichum acutatum species complex</taxon>
    </lineage>
</organism>
<name>A0AAI9ZN12_9PEZI</name>